<evidence type="ECO:0000313" key="2">
    <source>
        <dbReference type="Proteomes" id="UP000638648"/>
    </source>
</evidence>
<organism evidence="1 2">
    <name type="scientific">Actinopolymorpha pittospori</name>
    <dbReference type="NCBI Taxonomy" id="648752"/>
    <lineage>
        <taxon>Bacteria</taxon>
        <taxon>Bacillati</taxon>
        <taxon>Actinomycetota</taxon>
        <taxon>Actinomycetes</taxon>
        <taxon>Propionibacteriales</taxon>
        <taxon>Actinopolymorphaceae</taxon>
        <taxon>Actinopolymorpha</taxon>
    </lineage>
</organism>
<dbReference type="CDD" id="cd07822">
    <property type="entry name" value="SRPBCC_4"/>
    <property type="match status" value="1"/>
</dbReference>
<sequence length="131" mass="14712">MKRLETQVDLPAVPSVVWQQLVDAEAMGSWNPFITSLSGVLAVGERLKVRIAPVGGRPMTFKPRVTVVDPGQRLEWLGTMGVPGLFDGRHSFTLTPVGRGRTRLCRQRTSPASSCRWQEACSRRRRRVSRR</sequence>
<dbReference type="InterPro" id="IPR019587">
    <property type="entry name" value="Polyketide_cyclase/dehydratase"/>
</dbReference>
<dbReference type="EMBL" id="JADBEM010000001">
    <property type="protein sequence ID" value="MBE1603600.1"/>
    <property type="molecule type" value="Genomic_DNA"/>
</dbReference>
<dbReference type="PANTHER" id="PTHR36166:SF1">
    <property type="entry name" value="SRPBCC DOMAIN-CONTAINING PROTEIN"/>
    <property type="match status" value="1"/>
</dbReference>
<comment type="caution">
    <text evidence="1">The sequence shown here is derived from an EMBL/GenBank/DDBJ whole genome shotgun (WGS) entry which is preliminary data.</text>
</comment>
<protein>
    <submittedName>
        <fullName evidence="1">Uncharacterized protein YndB with AHSA1/START domain</fullName>
    </submittedName>
</protein>
<dbReference type="PANTHER" id="PTHR36166">
    <property type="entry name" value="CHROMOSOME 9, WHOLE GENOME SHOTGUN SEQUENCE"/>
    <property type="match status" value="1"/>
</dbReference>
<proteinExistence type="predicted"/>
<keyword evidence="2" id="KW-1185">Reference proteome</keyword>
<gene>
    <name evidence="1" type="ORF">HEB94_000448</name>
</gene>
<name>A0A927R938_9ACTN</name>
<dbReference type="Gene3D" id="3.30.530.20">
    <property type="match status" value="1"/>
</dbReference>
<dbReference type="AlphaFoldDB" id="A0A927R938"/>
<dbReference type="InterPro" id="IPR023393">
    <property type="entry name" value="START-like_dom_sf"/>
</dbReference>
<dbReference type="SUPFAM" id="SSF55961">
    <property type="entry name" value="Bet v1-like"/>
    <property type="match status" value="1"/>
</dbReference>
<dbReference type="RefSeq" id="WP_192748373.1">
    <property type="nucleotide sequence ID" value="NZ_BAABJL010000148.1"/>
</dbReference>
<reference evidence="1" key="1">
    <citation type="submission" date="2020-10" db="EMBL/GenBank/DDBJ databases">
        <title>Sequencing the genomes of 1000 actinobacteria strains.</title>
        <authorList>
            <person name="Klenk H.-P."/>
        </authorList>
    </citation>
    <scope>NUCLEOTIDE SEQUENCE</scope>
    <source>
        <strain evidence="1">DSM 45354</strain>
    </source>
</reference>
<evidence type="ECO:0000313" key="1">
    <source>
        <dbReference type="EMBL" id="MBE1603600.1"/>
    </source>
</evidence>
<dbReference type="Pfam" id="PF10604">
    <property type="entry name" value="Polyketide_cyc2"/>
    <property type="match status" value="1"/>
</dbReference>
<dbReference type="Proteomes" id="UP000638648">
    <property type="component" value="Unassembled WGS sequence"/>
</dbReference>
<accession>A0A927R938</accession>